<proteinExistence type="predicted"/>
<evidence type="ECO:0000313" key="2">
    <source>
        <dbReference type="Proteomes" id="UP000002675"/>
    </source>
</evidence>
<name>Q7MQE0_VIBVY</name>
<reference evidence="1 2" key="1">
    <citation type="journal article" date="2003" name="Genome Res.">
        <title>Comparative genome analysis of Vibrio vulnificus, a marine pathogen.</title>
        <authorList>
            <person name="Chen C.Y."/>
            <person name="Wu K.M."/>
            <person name="Chang Y.C."/>
            <person name="Chang C.H."/>
            <person name="Tsai H.C."/>
            <person name="Liao T.L."/>
            <person name="Liu Y.M."/>
            <person name="Chen H.J."/>
            <person name="Shen A.B."/>
            <person name="Li J.C."/>
            <person name="Su T.L."/>
            <person name="Shao C.P."/>
            <person name="Lee C.T."/>
            <person name="Hor L.I."/>
            <person name="Tsai S.F."/>
        </authorList>
    </citation>
    <scope>NUCLEOTIDE SEQUENCE [LARGE SCALE GENOMIC DNA]</scope>
    <source>
        <strain evidence="1 2">YJ016</strain>
    </source>
</reference>
<protein>
    <submittedName>
        <fullName evidence="1">Uncharacterized protein</fullName>
    </submittedName>
</protein>
<gene>
    <name evidence="1" type="ordered locus">VV0068</name>
</gene>
<accession>Q7MQE0</accession>
<dbReference type="KEGG" id="vvy:VV0068"/>
<organism evidence="1 2">
    <name type="scientific">Vibrio vulnificus (strain YJ016)</name>
    <dbReference type="NCBI Taxonomy" id="196600"/>
    <lineage>
        <taxon>Bacteria</taxon>
        <taxon>Pseudomonadati</taxon>
        <taxon>Pseudomonadota</taxon>
        <taxon>Gammaproteobacteria</taxon>
        <taxon>Vibrionales</taxon>
        <taxon>Vibrionaceae</taxon>
        <taxon>Vibrio</taxon>
    </lineage>
</organism>
<sequence>MFFCGTLSLLSQVKFCRDLSFCCGLRVDVAIDRVLQRNQRFGRLYFVDRLQFVDQHKLQLFNRLTHQFDEDVVRARGVIRFHHFIQCVEFFQRGMIVARRIEVDADKTAHVVAEFFGVDHHFGTFNDLRRFHLFDAHVNGGRTDVELFSHLCIRRFRVRHQRFQYSAIQIINLGIG</sequence>
<evidence type="ECO:0000313" key="1">
    <source>
        <dbReference type="EMBL" id="BAC92832.1"/>
    </source>
</evidence>
<dbReference type="AlphaFoldDB" id="Q7MQE0"/>
<dbReference type="HOGENOM" id="CLU_1524519_0_0_6"/>
<dbReference type="Proteomes" id="UP000002675">
    <property type="component" value="Chromosome I"/>
</dbReference>
<dbReference type="EMBL" id="BA000037">
    <property type="protein sequence ID" value="BAC92832.1"/>
    <property type="molecule type" value="Genomic_DNA"/>
</dbReference>